<feature type="domain" description="GH18" evidence="7">
    <location>
        <begin position="29"/>
        <end position="362"/>
    </location>
</feature>
<dbReference type="Pfam" id="PF00395">
    <property type="entry name" value="SLH"/>
    <property type="match status" value="3"/>
</dbReference>
<organism evidence="8 9">
    <name type="scientific">Vallitalea guaymasensis</name>
    <dbReference type="NCBI Taxonomy" id="1185412"/>
    <lineage>
        <taxon>Bacteria</taxon>
        <taxon>Bacillati</taxon>
        <taxon>Bacillota</taxon>
        <taxon>Clostridia</taxon>
        <taxon>Lachnospirales</taxon>
        <taxon>Vallitaleaceae</taxon>
        <taxon>Vallitalea</taxon>
    </lineage>
</organism>
<dbReference type="GO" id="GO:0005975">
    <property type="term" value="P:carbohydrate metabolic process"/>
    <property type="evidence" value="ECO:0007669"/>
    <property type="project" value="InterPro"/>
</dbReference>
<dbReference type="PROSITE" id="PS51272">
    <property type="entry name" value="SLH"/>
    <property type="match status" value="3"/>
</dbReference>
<dbReference type="SMART" id="SM00636">
    <property type="entry name" value="Glyco_18"/>
    <property type="match status" value="1"/>
</dbReference>
<dbReference type="AlphaFoldDB" id="A0A8J8MEH9"/>
<dbReference type="InterPro" id="IPR011583">
    <property type="entry name" value="Chitinase_II/V-like_cat"/>
</dbReference>
<dbReference type="GO" id="GO:0004553">
    <property type="term" value="F:hydrolase activity, hydrolyzing O-glycosyl compounds"/>
    <property type="evidence" value="ECO:0007669"/>
    <property type="project" value="InterPro"/>
</dbReference>
<evidence type="ECO:0000259" key="7">
    <source>
        <dbReference type="PROSITE" id="PS51910"/>
    </source>
</evidence>
<gene>
    <name evidence="8" type="ORF">HYG85_22805</name>
</gene>
<dbReference type="PROSITE" id="PS01095">
    <property type="entry name" value="GH18_1"/>
    <property type="match status" value="1"/>
</dbReference>
<keyword evidence="2 4" id="KW-0378">Hydrolase</keyword>
<dbReference type="PANTHER" id="PTHR46066:SF2">
    <property type="entry name" value="CHITINASE DOMAIN-CONTAINING PROTEIN 1"/>
    <property type="match status" value="1"/>
</dbReference>
<dbReference type="InterPro" id="IPR029070">
    <property type="entry name" value="Chitinase_insertion_sf"/>
</dbReference>
<evidence type="ECO:0000259" key="6">
    <source>
        <dbReference type="PROSITE" id="PS51272"/>
    </source>
</evidence>
<dbReference type="InterPro" id="IPR017853">
    <property type="entry name" value="GH"/>
</dbReference>
<evidence type="ECO:0000256" key="4">
    <source>
        <dbReference type="RuleBase" id="RU000489"/>
    </source>
</evidence>
<sequence length="538" mass="61030">MKIIKIVLGIILLTALLTVTTTSVYTTDRFNMSYLHYGSPKSYINYVNDTEESLDNVSPNYIDINSEGHIETNNIDTDFIKTMHDKGMKVTPFLSNHWNREAGELALADMENVTTEINKIIETYNFDGINVDIEGLNEQSREPFTEFICLLREKLDSNKELSISVAANPYGSSKGWQGMYNYKTLASYADYLMIMAYDESYRGSKPGPVASMSFVENSIKNAIDIGVPSEKIVLGIPFYGRIWNINDMDDSDKDNKILGKGVTAGTIEALVAYYKGSIIYDKESKSMKATFTVNTSDEKKNLYSWGVPVTVGNYEIWYDDDYTIKEKLKLVSKYNLKGTGSWSLGQENKEIWKYYISWLNGNYFSDVSNHWAKKDISTIYEKDWMLGTSSTLFCPDTSLTRAQAAVTLIRALDIDLDSTSSYFVDVPDSYWAKSEIETAYKCNIINGKNKKIFDADSTITREELAKMLYNLLESNIDIQKADNNFKDISPNSWSYEAITALNSAGILKGYDENTFRPRDTVTRAQMACVLNRISIYIE</sequence>
<evidence type="ECO:0000313" key="8">
    <source>
        <dbReference type="EMBL" id="QUH31604.1"/>
    </source>
</evidence>
<keyword evidence="1" id="KW-0677">Repeat</keyword>
<feature type="domain" description="SLH" evidence="6">
    <location>
        <begin position="481"/>
        <end position="538"/>
    </location>
</feature>
<dbReference type="PANTHER" id="PTHR46066">
    <property type="entry name" value="CHITINASE DOMAIN-CONTAINING PROTEIN 1 FAMILY MEMBER"/>
    <property type="match status" value="1"/>
</dbReference>
<dbReference type="Proteomes" id="UP000677305">
    <property type="component" value="Chromosome"/>
</dbReference>
<dbReference type="GO" id="GO:0008061">
    <property type="term" value="F:chitin binding"/>
    <property type="evidence" value="ECO:0007669"/>
    <property type="project" value="InterPro"/>
</dbReference>
<evidence type="ECO:0000313" key="9">
    <source>
        <dbReference type="Proteomes" id="UP000677305"/>
    </source>
</evidence>
<name>A0A8J8MEH9_9FIRM</name>
<dbReference type="Gene3D" id="3.10.50.10">
    <property type="match status" value="1"/>
</dbReference>
<keyword evidence="9" id="KW-1185">Reference proteome</keyword>
<dbReference type="KEGG" id="vgu:HYG85_22805"/>
<proteinExistence type="inferred from homology"/>
<dbReference type="InterPro" id="IPR001579">
    <property type="entry name" value="Glyco_hydro_18_chit_AS"/>
</dbReference>
<dbReference type="RefSeq" id="WP_212691573.1">
    <property type="nucleotide sequence ID" value="NZ_CP058561.1"/>
</dbReference>
<dbReference type="EMBL" id="CP058561">
    <property type="protein sequence ID" value="QUH31604.1"/>
    <property type="molecule type" value="Genomic_DNA"/>
</dbReference>
<dbReference type="InterPro" id="IPR001223">
    <property type="entry name" value="Glyco_hydro18_cat"/>
</dbReference>
<dbReference type="InterPro" id="IPR001119">
    <property type="entry name" value="SLH_dom"/>
</dbReference>
<dbReference type="PROSITE" id="PS51910">
    <property type="entry name" value="GH18_2"/>
    <property type="match status" value="1"/>
</dbReference>
<evidence type="ECO:0000256" key="3">
    <source>
        <dbReference type="ARBA" id="ARBA00023295"/>
    </source>
</evidence>
<protein>
    <submittedName>
        <fullName evidence="8">S-layer homology domain-containing protein</fullName>
    </submittedName>
</protein>
<accession>A0A8J8MEH9</accession>
<dbReference type="Pfam" id="PF00704">
    <property type="entry name" value="Glyco_hydro_18"/>
    <property type="match status" value="1"/>
</dbReference>
<comment type="similarity">
    <text evidence="5">Belongs to the glycosyl hydrolase 18 family.</text>
</comment>
<keyword evidence="3 4" id="KW-0326">Glycosidase</keyword>
<dbReference type="Gene3D" id="3.20.20.80">
    <property type="entry name" value="Glycosidases"/>
    <property type="match status" value="1"/>
</dbReference>
<evidence type="ECO:0000256" key="1">
    <source>
        <dbReference type="ARBA" id="ARBA00022737"/>
    </source>
</evidence>
<feature type="domain" description="SLH" evidence="6">
    <location>
        <begin position="423"/>
        <end position="479"/>
    </location>
</feature>
<dbReference type="SUPFAM" id="SSF51445">
    <property type="entry name" value="(Trans)glycosidases"/>
    <property type="match status" value="1"/>
</dbReference>
<evidence type="ECO:0000256" key="2">
    <source>
        <dbReference type="ARBA" id="ARBA00022801"/>
    </source>
</evidence>
<feature type="domain" description="SLH" evidence="6">
    <location>
        <begin position="359"/>
        <end position="422"/>
    </location>
</feature>
<evidence type="ECO:0000256" key="5">
    <source>
        <dbReference type="RuleBase" id="RU004453"/>
    </source>
</evidence>
<reference evidence="8 9" key="1">
    <citation type="submission" date="2020-07" db="EMBL/GenBank/DDBJ databases">
        <title>Vallitalea guaymasensis genome.</title>
        <authorList>
            <person name="Postec A."/>
        </authorList>
    </citation>
    <scope>NUCLEOTIDE SEQUENCE [LARGE SCALE GENOMIC DNA]</scope>
    <source>
        <strain evidence="8 9">Ra1766G1</strain>
    </source>
</reference>